<accession>U7D979</accession>
<protein>
    <submittedName>
        <fullName evidence="4">Histone family protein DNA-binding protein</fullName>
    </submittedName>
</protein>
<evidence type="ECO:0000313" key="5">
    <source>
        <dbReference type="Proteomes" id="UP000017148"/>
    </source>
</evidence>
<comment type="caution">
    <text evidence="4">The sequence shown here is derived from an EMBL/GenBank/DDBJ whole genome shotgun (WGS) entry which is preliminary data.</text>
</comment>
<dbReference type="InterPro" id="IPR000119">
    <property type="entry name" value="Hist_DNA-bd"/>
</dbReference>
<dbReference type="Pfam" id="PF00216">
    <property type="entry name" value="Bac_DNA_binding"/>
    <property type="match status" value="1"/>
</dbReference>
<dbReference type="CDD" id="cd13836">
    <property type="entry name" value="IHF_B"/>
    <property type="match status" value="1"/>
</dbReference>
<dbReference type="Proteomes" id="UP000017148">
    <property type="component" value="Unassembled WGS sequence"/>
</dbReference>
<dbReference type="AlphaFoldDB" id="U7D979"/>
<dbReference type="eggNOG" id="COG0776">
    <property type="taxonomic scope" value="Bacteria"/>
</dbReference>
<dbReference type="GO" id="GO:0030527">
    <property type="term" value="F:structural constituent of chromatin"/>
    <property type="evidence" value="ECO:0007669"/>
    <property type="project" value="InterPro"/>
</dbReference>
<dbReference type="Gene3D" id="4.10.520.10">
    <property type="entry name" value="IHF-like DNA-binding proteins"/>
    <property type="match status" value="1"/>
</dbReference>
<dbReference type="EMBL" id="ASJR01000003">
    <property type="protein sequence ID" value="ERP38944.1"/>
    <property type="molecule type" value="Genomic_DNA"/>
</dbReference>
<keyword evidence="5" id="KW-1185">Reference proteome</keyword>
<comment type="similarity">
    <text evidence="1 3">Belongs to the bacterial histone-like protein family.</text>
</comment>
<dbReference type="PRINTS" id="PR01727">
    <property type="entry name" value="DNABINDINGHU"/>
</dbReference>
<dbReference type="SUPFAM" id="SSF47729">
    <property type="entry name" value="IHF-like DNA-binding proteins"/>
    <property type="match status" value="1"/>
</dbReference>
<dbReference type="SMART" id="SM00411">
    <property type="entry name" value="BHL"/>
    <property type="match status" value="1"/>
</dbReference>
<name>U7D979_9BACT</name>
<dbReference type="InterPro" id="IPR010992">
    <property type="entry name" value="IHF-like_DNA-bd_dom_sf"/>
</dbReference>
<gene>
    <name evidence="4" type="ORF">CALK_0432</name>
</gene>
<dbReference type="OrthoDB" id="9799835at2"/>
<proteinExistence type="inferred from homology"/>
<reference evidence="4 5" key="1">
    <citation type="journal article" date="2013" name="Environ. Microbiol.">
        <title>Genome analysis of Chitinivibrio alkaliphilus gen. nov., sp. nov., a novel extremely haloalkaliphilic anaerobic chitinolytic bacterium from the candidate phylum Termite Group 3.</title>
        <authorList>
            <person name="Sorokin D.Y."/>
            <person name="Gumerov V.M."/>
            <person name="Rakitin A.L."/>
            <person name="Beletsky A.V."/>
            <person name="Damste J.S."/>
            <person name="Muyzer G."/>
            <person name="Mardanov A.V."/>
            <person name="Ravin N.V."/>
        </authorList>
    </citation>
    <scope>NUCLEOTIDE SEQUENCE [LARGE SCALE GENOMIC DNA]</scope>
    <source>
        <strain evidence="4 5">ACht1</strain>
    </source>
</reference>
<dbReference type="RefSeq" id="WP_022635972.1">
    <property type="nucleotide sequence ID" value="NZ_ASJR01000003.1"/>
</dbReference>
<evidence type="ECO:0000313" key="4">
    <source>
        <dbReference type="EMBL" id="ERP38944.1"/>
    </source>
</evidence>
<organism evidence="4 5">
    <name type="scientific">Chitinivibrio alkaliphilus ACht1</name>
    <dbReference type="NCBI Taxonomy" id="1313304"/>
    <lineage>
        <taxon>Bacteria</taxon>
        <taxon>Pseudomonadati</taxon>
        <taxon>Fibrobacterota</taxon>
        <taxon>Chitinivibrionia</taxon>
        <taxon>Chitinivibrionales</taxon>
        <taxon>Chitinivibrionaceae</taxon>
        <taxon>Chitinivibrio</taxon>
    </lineage>
</organism>
<evidence type="ECO:0000256" key="1">
    <source>
        <dbReference type="ARBA" id="ARBA00010529"/>
    </source>
</evidence>
<dbReference type="STRING" id="1313304.CALK_0432"/>
<sequence>MSNTVTKREIVIEIANQTGLTQTEVKDIIEAFIEEISSILEANQTFEIRGFGTFYPKKRKPRPARNIHTGEVVPLRERMVPLFRYSGNLKDKINKALLGESPVTNVFDG</sequence>
<evidence type="ECO:0000256" key="3">
    <source>
        <dbReference type="RuleBase" id="RU003939"/>
    </source>
</evidence>
<dbReference type="PANTHER" id="PTHR33175:SF2">
    <property type="entry name" value="INTEGRATION HOST FACTOR SUBUNIT ALPHA"/>
    <property type="match status" value="1"/>
</dbReference>
<evidence type="ECO:0000256" key="2">
    <source>
        <dbReference type="ARBA" id="ARBA00023125"/>
    </source>
</evidence>
<dbReference type="GO" id="GO:0003677">
    <property type="term" value="F:DNA binding"/>
    <property type="evidence" value="ECO:0007669"/>
    <property type="project" value="UniProtKB-KW"/>
</dbReference>
<keyword evidence="2 4" id="KW-0238">DNA-binding</keyword>
<dbReference type="GO" id="GO:0005829">
    <property type="term" value="C:cytosol"/>
    <property type="evidence" value="ECO:0007669"/>
    <property type="project" value="TreeGrafter"/>
</dbReference>
<dbReference type="PANTHER" id="PTHR33175">
    <property type="entry name" value="DNA-BINDING PROTEIN HU"/>
    <property type="match status" value="1"/>
</dbReference>